<dbReference type="InterPro" id="IPR024078">
    <property type="entry name" value="LmbE-like_dom_sf"/>
</dbReference>
<evidence type="ECO:0000313" key="2">
    <source>
        <dbReference type="Proteomes" id="UP000462014"/>
    </source>
</evidence>
<sequence>MTKLDILVLPSHPDDAELYCSGTIAKQIALGKKVGIADLTRGELGTRGTVEIRREEAARAAEILNLTVRENIGLQDGYFKNDDQHQLEVISVIRKYQPEIVITNATLDRHPDHARAADLVEHACFYAGLRKIKTVLDDGLEQEAWRPKMVLNFIQDTYIKPDILVDITPYWPQKVASIKAFKSQFYNPDWIDEPQTYISSPEFMEVAEARAREFGRAIQVKYAEGFTCKRLLGVNDLFNLI</sequence>
<accession>A0A7K1SU86</accession>
<dbReference type="PANTHER" id="PTHR12993">
    <property type="entry name" value="N-ACETYLGLUCOSAMINYL-PHOSPHATIDYLINOSITOL DE-N-ACETYLASE-RELATED"/>
    <property type="match status" value="1"/>
</dbReference>
<dbReference type="Pfam" id="PF02585">
    <property type="entry name" value="PIG-L"/>
    <property type="match status" value="1"/>
</dbReference>
<dbReference type="GO" id="GO:0019213">
    <property type="term" value="F:deacetylase activity"/>
    <property type="evidence" value="ECO:0007669"/>
    <property type="project" value="InterPro"/>
</dbReference>
<comment type="caution">
    <text evidence="1">The sequence shown here is derived from an EMBL/GenBank/DDBJ whole genome shotgun (WGS) entry which is preliminary data.</text>
</comment>
<dbReference type="InterPro" id="IPR003737">
    <property type="entry name" value="GlcNAc_PI_deacetylase-related"/>
</dbReference>
<dbReference type="GO" id="GO:0071793">
    <property type="term" value="P:bacillithiol biosynthetic process"/>
    <property type="evidence" value="ECO:0007669"/>
    <property type="project" value="InterPro"/>
</dbReference>
<dbReference type="RefSeq" id="WP_157564779.1">
    <property type="nucleotide sequence ID" value="NZ_WPIK01000004.1"/>
</dbReference>
<dbReference type="NCBIfam" id="TIGR04001">
    <property type="entry name" value="thiol_BshB1"/>
    <property type="match status" value="1"/>
</dbReference>
<keyword evidence="2" id="KW-1185">Reference proteome</keyword>
<dbReference type="EMBL" id="WPIK01000004">
    <property type="protein sequence ID" value="MVN20885.1"/>
    <property type="molecule type" value="Genomic_DNA"/>
</dbReference>
<proteinExistence type="predicted"/>
<gene>
    <name evidence="1" type="primary">bshB1</name>
    <name evidence="1" type="ORF">GO621_04970</name>
</gene>
<dbReference type="InterPro" id="IPR023842">
    <property type="entry name" value="Bacillithiol_biosynth_BshB1"/>
</dbReference>
<name>A0A7K1SU86_9SPHI</name>
<dbReference type="AlphaFoldDB" id="A0A7K1SU86"/>
<dbReference type="GO" id="GO:0016811">
    <property type="term" value="F:hydrolase activity, acting on carbon-nitrogen (but not peptide) bonds, in linear amides"/>
    <property type="evidence" value="ECO:0007669"/>
    <property type="project" value="TreeGrafter"/>
</dbReference>
<dbReference type="SUPFAM" id="SSF102588">
    <property type="entry name" value="LmbE-like"/>
    <property type="match status" value="1"/>
</dbReference>
<dbReference type="Gene3D" id="3.40.50.10320">
    <property type="entry name" value="LmbE-like"/>
    <property type="match status" value="1"/>
</dbReference>
<protein>
    <submittedName>
        <fullName evidence="1">Bacillithiol biosynthesis deacetylase BshB1</fullName>
    </submittedName>
</protein>
<evidence type="ECO:0000313" key="1">
    <source>
        <dbReference type="EMBL" id="MVN20885.1"/>
    </source>
</evidence>
<dbReference type="PANTHER" id="PTHR12993:SF30">
    <property type="entry name" value="N-ACETYL-ALPHA-D-GLUCOSAMINYL L-MALATE DEACETYLASE 1"/>
    <property type="match status" value="1"/>
</dbReference>
<dbReference type="Proteomes" id="UP000462014">
    <property type="component" value="Unassembled WGS sequence"/>
</dbReference>
<reference evidence="1 2" key="1">
    <citation type="submission" date="2019-12" db="EMBL/GenBank/DDBJ databases">
        <title>Mucilaginibacter sp. HMF7410 genome sequencing and assembly.</title>
        <authorList>
            <person name="Kang H."/>
            <person name="Cha I."/>
            <person name="Kim H."/>
            <person name="Joh K."/>
        </authorList>
    </citation>
    <scope>NUCLEOTIDE SEQUENCE [LARGE SCALE GENOMIC DNA]</scope>
    <source>
        <strain evidence="1 2">HMF7410</strain>
    </source>
</reference>
<organism evidence="1 2">
    <name type="scientific">Mucilaginibacter arboris</name>
    <dbReference type="NCBI Taxonomy" id="2682090"/>
    <lineage>
        <taxon>Bacteria</taxon>
        <taxon>Pseudomonadati</taxon>
        <taxon>Bacteroidota</taxon>
        <taxon>Sphingobacteriia</taxon>
        <taxon>Sphingobacteriales</taxon>
        <taxon>Sphingobacteriaceae</taxon>
        <taxon>Mucilaginibacter</taxon>
    </lineage>
</organism>